<protein>
    <submittedName>
        <fullName evidence="1">Uncharacterized protein</fullName>
    </submittedName>
</protein>
<dbReference type="EMBL" id="FPHN01000154">
    <property type="protein sequence ID" value="SFV63541.1"/>
    <property type="molecule type" value="Genomic_DNA"/>
</dbReference>
<accession>A0A1W1CCT1</accession>
<organism evidence="1">
    <name type="scientific">hydrothermal vent metagenome</name>
    <dbReference type="NCBI Taxonomy" id="652676"/>
    <lineage>
        <taxon>unclassified sequences</taxon>
        <taxon>metagenomes</taxon>
        <taxon>ecological metagenomes</taxon>
    </lineage>
</organism>
<evidence type="ECO:0000313" key="1">
    <source>
        <dbReference type="EMBL" id="SFV63541.1"/>
    </source>
</evidence>
<reference evidence="1" key="1">
    <citation type="submission" date="2016-10" db="EMBL/GenBank/DDBJ databases">
        <authorList>
            <person name="de Groot N.N."/>
        </authorList>
    </citation>
    <scope>NUCLEOTIDE SEQUENCE</scope>
</reference>
<sequence>MLPMLIIIAMNGCTNKCKPSVEFIEQKYPVMETVDINKTIEIPSYRIPRADIAIDDSNVTMSIDTFRKIKDGDALKVRYLMNRLKVWMFGVEVLNEQVRRFNREFVDGKK</sequence>
<gene>
    <name evidence="1" type="ORF">MNB_SV-14-1025</name>
</gene>
<dbReference type="AlphaFoldDB" id="A0A1W1CCT1"/>
<name>A0A1W1CCT1_9ZZZZ</name>
<proteinExistence type="predicted"/>